<name>A0A1H7AEY7_9MICO</name>
<dbReference type="EMBL" id="FNZI01000006">
    <property type="protein sequence ID" value="SEJ64191.1"/>
    <property type="molecule type" value="Genomic_DNA"/>
</dbReference>
<keyword evidence="1" id="KW-0812">Transmembrane</keyword>
<proteinExistence type="predicted"/>
<dbReference type="Proteomes" id="UP000183315">
    <property type="component" value="Unassembled WGS sequence"/>
</dbReference>
<sequence length="142" mass="15212">MNRPMRWAVVIVGLAAELAFLVALDGLGVPRWVVWLCVVPAAFVAEAYLLPLVRRPRVPDRPARDPGHFMVSVTDWGRAPIQVLKAVREEDGDARAFEVLSRAMHGNGTLIVRTGLSGSAASQVARALEGAGAVVAIEHARG</sequence>
<feature type="transmembrane region" description="Helical" evidence="1">
    <location>
        <begin position="7"/>
        <end position="26"/>
    </location>
</feature>
<protein>
    <submittedName>
        <fullName evidence="2">Uncharacterized protein</fullName>
    </submittedName>
</protein>
<dbReference type="AlphaFoldDB" id="A0A1H7AEY7"/>
<reference evidence="3" key="1">
    <citation type="submission" date="2016-10" db="EMBL/GenBank/DDBJ databases">
        <authorList>
            <person name="Varghese N."/>
        </authorList>
    </citation>
    <scope>NUCLEOTIDE SEQUENCE [LARGE SCALE GENOMIC DNA]</scope>
    <source>
        <strain evidence="3">DSM 24868</strain>
    </source>
</reference>
<organism evidence="2 3">
    <name type="scientific">Demequina mangrovi</name>
    <dbReference type="NCBI Taxonomy" id="1043493"/>
    <lineage>
        <taxon>Bacteria</taxon>
        <taxon>Bacillati</taxon>
        <taxon>Actinomycetota</taxon>
        <taxon>Actinomycetes</taxon>
        <taxon>Micrococcales</taxon>
        <taxon>Demequinaceae</taxon>
        <taxon>Demequina</taxon>
    </lineage>
</organism>
<dbReference type="RefSeq" id="WP_042215891.1">
    <property type="nucleotide sequence ID" value="NZ_BBLU01000014.1"/>
</dbReference>
<feature type="transmembrane region" description="Helical" evidence="1">
    <location>
        <begin position="32"/>
        <end position="53"/>
    </location>
</feature>
<accession>A0A1H7AEY7</accession>
<evidence type="ECO:0000313" key="2">
    <source>
        <dbReference type="EMBL" id="SEJ64191.1"/>
    </source>
</evidence>
<keyword evidence="1" id="KW-1133">Transmembrane helix</keyword>
<evidence type="ECO:0000256" key="1">
    <source>
        <dbReference type="SAM" id="Phobius"/>
    </source>
</evidence>
<keyword evidence="3" id="KW-1185">Reference proteome</keyword>
<evidence type="ECO:0000313" key="3">
    <source>
        <dbReference type="Proteomes" id="UP000183315"/>
    </source>
</evidence>
<dbReference type="STRING" id="1043493.SAMN05421637_2534"/>
<keyword evidence="1" id="KW-0472">Membrane</keyword>
<gene>
    <name evidence="2" type="ORF">SAMN05421637_2534</name>
</gene>